<reference evidence="3" key="1">
    <citation type="submission" date="2017-09" db="EMBL/GenBank/DDBJ databases">
        <title>Depth-based differentiation of microbial function through sediment-hosted aquifers and enrichment of novel symbionts in the deep terrestrial subsurface.</title>
        <authorList>
            <person name="Probst A.J."/>
            <person name="Ladd B."/>
            <person name="Jarett J.K."/>
            <person name="Geller-Mcgrath D.E."/>
            <person name="Sieber C.M.K."/>
            <person name="Emerson J.B."/>
            <person name="Anantharaman K."/>
            <person name="Thomas B.C."/>
            <person name="Malmstrom R."/>
            <person name="Stieglmeier M."/>
            <person name="Klingl A."/>
            <person name="Woyke T."/>
            <person name="Ryan C.M."/>
            <person name="Banfield J.F."/>
        </authorList>
    </citation>
    <scope>NUCLEOTIDE SEQUENCE [LARGE SCALE GENOMIC DNA]</scope>
</reference>
<evidence type="ECO:0000256" key="1">
    <source>
        <dbReference type="SAM" id="Phobius"/>
    </source>
</evidence>
<proteinExistence type="predicted"/>
<dbReference type="Proteomes" id="UP000230935">
    <property type="component" value="Unassembled WGS sequence"/>
</dbReference>
<keyword evidence="1" id="KW-0812">Transmembrane</keyword>
<evidence type="ECO:0000313" key="3">
    <source>
        <dbReference type="Proteomes" id="UP000230935"/>
    </source>
</evidence>
<comment type="caution">
    <text evidence="2">The sequence shown here is derived from an EMBL/GenBank/DDBJ whole genome shotgun (WGS) entry which is preliminary data.</text>
</comment>
<keyword evidence="1" id="KW-0472">Membrane</keyword>
<organism evidence="2 3">
    <name type="scientific">Candidatus Buchananbacteria bacterium CG10_big_fil_rev_8_21_14_0_10_42_9</name>
    <dbReference type="NCBI Taxonomy" id="1974526"/>
    <lineage>
        <taxon>Bacteria</taxon>
        <taxon>Candidatus Buchananiibacteriota</taxon>
    </lineage>
</organism>
<feature type="transmembrane region" description="Helical" evidence="1">
    <location>
        <begin position="7"/>
        <end position="32"/>
    </location>
</feature>
<dbReference type="AlphaFoldDB" id="A0A2H0W2E0"/>
<evidence type="ECO:0000313" key="2">
    <source>
        <dbReference type="EMBL" id="PIS04790.1"/>
    </source>
</evidence>
<name>A0A2H0W2E0_9BACT</name>
<dbReference type="EMBL" id="PEZZ01000035">
    <property type="protein sequence ID" value="PIS04790.1"/>
    <property type="molecule type" value="Genomic_DNA"/>
</dbReference>
<keyword evidence="1" id="KW-1133">Transmembrane helix</keyword>
<protein>
    <submittedName>
        <fullName evidence="2">Uncharacterized protein</fullName>
    </submittedName>
</protein>
<gene>
    <name evidence="2" type="ORF">COT81_04555</name>
</gene>
<accession>A0A2H0W2E0</accession>
<sequence length="1206" mass="124569">MDRLKKIIGYSVTVTTIMWSVGLFAMPLSVFAANPGDLIKKSGSSSVYYLGTDNKRYVFPSGDVFFTWYDNFNGVKTLSDAEVDGYPLGGNVSVRPGTKLVQAVTNDTPWVVSDPKVYAVSKNGTLRHITSASLAETLFGANWETMIVPVVETVFVGYNTGSAVNTSADYNAASEMSGATTISEDKGLGSGSSVSTGSSLTLALAPDTPASTLAPSNAARLPFTKVNATASCDGDIVIDSAKVKLVGGIGNSSKNAYSGVDIVDGRTMLPFDTTSKTFNADNIASFSRDITIPSCTTVPLYLTGSFGSSNGSYAGEAHALQLDSVVLKGGAVIGSLPIVGNPHTINGTITIASATVQRGAFSNATDSSLEVGTTDYTFFSFKITAGSSEDVRFNNIRVYQEGTASFSDIDNIKLYQDGTFLVSGTVDPNDSKFMNFTLPSGITINKGQTAQFQIKGDVVSGSARTIQLAIYRTTDLLVQGLDTGYNAVPTYTGTGYIGSTTANPTLNDNQFTIGNGTLVVSKSNDVQAGNITIGDSQALGAFKFKVEGEPIEVTALTLTVASTDATDITVTDATRGYRLVNSNGQTVAGPTDLTTHALTVAWTDTFTLPVGETVYKVVADIASNSGFSSNDTLTVSFNPGSALTARGEVTGNTITATPSASISANAQTIKAATLQVTRDSSPSSSTLIAGASQATFGSWTFDATDSGEDVRVTSLAIAASATNVNNLTLYVDEVAQTPINTDPASGGSRNTTTFGLSSPMVVTKGSKTVVKLRGDISSSASAGEVSQFGITSNAAVTATGLSTGNSATVTVTADDGAEITYAGQGTLTIANHNTPEQSIILSGTTDVTINSLRLSSVNEAVVLDDLTVRIANGGLTGTGTGNYADVTNVAIYNGSTKLVESNIGATGSFKFNFSQNSSATNYVKVPKDGNVTLTVKVNTAEISSQGTDNPGTPNASFQIGFGGANSIKATGEDSGAAASETYNSSTSTAHILHASKPTITLPSTSNRLGASSSLSNGDLTIYAFDVTADSSQGRPVMLYRFSFRVATSGSATVGSPLYLKQDGVSNKVSSADASALDQYYEGAGVGRVSFIFNSPDYSEGDVGEQLEVSSGSTKRFYLHGNISGADSSDSVTVNLLGDTASTMTGQLTGTTASAFGANDSGLFVWSDDHTNKSGSQDATAESTWFNGYLVDGLEKTVTTTGYTISN</sequence>